<evidence type="ECO:0000313" key="8">
    <source>
        <dbReference type="EMBL" id="GAA1385694.1"/>
    </source>
</evidence>
<dbReference type="EMBL" id="BAAAJK010000006">
    <property type="protein sequence ID" value="GAA1385694.1"/>
    <property type="molecule type" value="Genomic_DNA"/>
</dbReference>
<evidence type="ECO:0000256" key="5">
    <source>
        <dbReference type="ARBA" id="ARBA00022842"/>
    </source>
</evidence>
<evidence type="ECO:0000256" key="1">
    <source>
        <dbReference type="ARBA" id="ARBA00022649"/>
    </source>
</evidence>
<evidence type="ECO:0000256" key="2">
    <source>
        <dbReference type="ARBA" id="ARBA00022722"/>
    </source>
</evidence>
<evidence type="ECO:0000313" key="9">
    <source>
        <dbReference type="Proteomes" id="UP001501414"/>
    </source>
</evidence>
<proteinExistence type="inferred from homology"/>
<gene>
    <name evidence="6" type="primary">vapC</name>
    <name evidence="8" type="ORF">GCM10009613_18490</name>
</gene>
<keyword evidence="1 6" id="KW-1277">Toxin-antitoxin system</keyword>
<dbReference type="InterPro" id="IPR029060">
    <property type="entry name" value="PIN-like_dom_sf"/>
</dbReference>
<dbReference type="InterPro" id="IPR022907">
    <property type="entry name" value="VapC_family"/>
</dbReference>
<feature type="domain" description="PIN" evidence="7">
    <location>
        <begin position="3"/>
        <end position="119"/>
    </location>
</feature>
<dbReference type="SUPFAM" id="SSF88723">
    <property type="entry name" value="PIN domain-like"/>
    <property type="match status" value="1"/>
</dbReference>
<keyword evidence="4 6" id="KW-0378">Hydrolase</keyword>
<name>A0ABN1XN20_9PSEU</name>
<comment type="cofactor">
    <cofactor evidence="6">
        <name>Mg(2+)</name>
        <dbReference type="ChEBI" id="CHEBI:18420"/>
    </cofactor>
</comment>
<dbReference type="Proteomes" id="UP001501414">
    <property type="component" value="Unassembled WGS sequence"/>
</dbReference>
<feature type="binding site" evidence="6">
    <location>
        <position position="6"/>
    </location>
    <ligand>
        <name>Mg(2+)</name>
        <dbReference type="ChEBI" id="CHEBI:18420"/>
    </ligand>
</feature>
<keyword evidence="3 6" id="KW-0479">Metal-binding</keyword>
<keyword evidence="6" id="KW-0800">Toxin</keyword>
<feature type="binding site" evidence="6">
    <location>
        <position position="93"/>
    </location>
    <ligand>
        <name>Mg(2+)</name>
        <dbReference type="ChEBI" id="CHEBI:18420"/>
    </ligand>
</feature>
<dbReference type="HAMAP" id="MF_00265">
    <property type="entry name" value="VapC_Nob1"/>
    <property type="match status" value="1"/>
</dbReference>
<comment type="caution">
    <text evidence="8">The sequence shown here is derived from an EMBL/GenBank/DDBJ whole genome shotgun (WGS) entry which is preliminary data.</text>
</comment>
<dbReference type="InterPro" id="IPR002716">
    <property type="entry name" value="PIN_dom"/>
</dbReference>
<dbReference type="EC" id="3.1.-.-" evidence="6"/>
<dbReference type="Pfam" id="PF01850">
    <property type="entry name" value="PIN"/>
    <property type="match status" value="1"/>
</dbReference>
<evidence type="ECO:0000256" key="6">
    <source>
        <dbReference type="HAMAP-Rule" id="MF_00265"/>
    </source>
</evidence>
<organism evidence="8 9">
    <name type="scientific">Pseudonocardia kongjuensis</name>
    <dbReference type="NCBI Taxonomy" id="102227"/>
    <lineage>
        <taxon>Bacteria</taxon>
        <taxon>Bacillati</taxon>
        <taxon>Actinomycetota</taxon>
        <taxon>Actinomycetes</taxon>
        <taxon>Pseudonocardiales</taxon>
        <taxon>Pseudonocardiaceae</taxon>
        <taxon>Pseudonocardia</taxon>
    </lineage>
</organism>
<protein>
    <recommendedName>
        <fullName evidence="6">Ribonuclease VapC</fullName>
        <shortName evidence="6">RNase VapC</shortName>
        <ecNumber evidence="6">3.1.-.-</ecNumber>
    </recommendedName>
    <alternativeName>
        <fullName evidence="6">Toxin VapC</fullName>
    </alternativeName>
</protein>
<evidence type="ECO:0000256" key="3">
    <source>
        <dbReference type="ARBA" id="ARBA00022723"/>
    </source>
</evidence>
<comment type="function">
    <text evidence="6">Toxic component of a toxin-antitoxin (TA) system. An RNase.</text>
</comment>
<evidence type="ECO:0000256" key="4">
    <source>
        <dbReference type="ARBA" id="ARBA00022801"/>
    </source>
</evidence>
<dbReference type="RefSeq" id="WP_344020442.1">
    <property type="nucleotide sequence ID" value="NZ_BAAAJK010000006.1"/>
</dbReference>
<dbReference type="Gene3D" id="3.40.50.1010">
    <property type="entry name" value="5'-nuclease"/>
    <property type="match status" value="1"/>
</dbReference>
<reference evidence="8 9" key="1">
    <citation type="journal article" date="2019" name="Int. J. Syst. Evol. Microbiol.">
        <title>The Global Catalogue of Microorganisms (GCM) 10K type strain sequencing project: providing services to taxonomists for standard genome sequencing and annotation.</title>
        <authorList>
            <consortium name="The Broad Institute Genomics Platform"/>
            <consortium name="The Broad Institute Genome Sequencing Center for Infectious Disease"/>
            <person name="Wu L."/>
            <person name="Ma J."/>
        </authorList>
    </citation>
    <scope>NUCLEOTIDE SEQUENCE [LARGE SCALE GENOMIC DNA]</scope>
    <source>
        <strain evidence="8 9">JCM 11896</strain>
    </source>
</reference>
<sequence>MSVVLDASAILALIYREPGHERVAAALPGARASSVNWAEVVTILTRRGHPDPATAAEAIRALGIDLMPFTPHQAVRAGMLWTSTHSAGLSLGDRACLAAAESGDVETVLTGDRAWADLDTATPIELIR</sequence>
<evidence type="ECO:0000259" key="7">
    <source>
        <dbReference type="Pfam" id="PF01850"/>
    </source>
</evidence>
<dbReference type="CDD" id="cd18682">
    <property type="entry name" value="PIN_VapC-like"/>
    <property type="match status" value="1"/>
</dbReference>
<accession>A0ABN1XN20</accession>
<comment type="similarity">
    <text evidence="6">Belongs to the PINc/VapC protein family.</text>
</comment>
<keyword evidence="2 6" id="KW-0540">Nuclease</keyword>
<keyword evidence="5 6" id="KW-0460">Magnesium</keyword>
<keyword evidence="9" id="KW-1185">Reference proteome</keyword>